<accession>A0A2P2QIG8</accession>
<name>A0A2P2QIG8_RHIMU</name>
<evidence type="ECO:0000313" key="1">
    <source>
        <dbReference type="EMBL" id="MBX66790.1"/>
    </source>
</evidence>
<reference evidence="1" key="1">
    <citation type="submission" date="2018-02" db="EMBL/GenBank/DDBJ databases">
        <title>Rhizophora mucronata_Transcriptome.</title>
        <authorList>
            <person name="Meera S.P."/>
            <person name="Sreeshan A."/>
            <person name="Augustine A."/>
        </authorList>
    </citation>
    <scope>NUCLEOTIDE SEQUENCE</scope>
    <source>
        <tissue evidence="1">Leaf</tissue>
    </source>
</reference>
<sequence>MILREMRWKTCHDLQQPASIK</sequence>
<organism evidence="1">
    <name type="scientific">Rhizophora mucronata</name>
    <name type="common">Asiatic mangrove</name>
    <dbReference type="NCBI Taxonomy" id="61149"/>
    <lineage>
        <taxon>Eukaryota</taxon>
        <taxon>Viridiplantae</taxon>
        <taxon>Streptophyta</taxon>
        <taxon>Embryophyta</taxon>
        <taxon>Tracheophyta</taxon>
        <taxon>Spermatophyta</taxon>
        <taxon>Magnoliopsida</taxon>
        <taxon>eudicotyledons</taxon>
        <taxon>Gunneridae</taxon>
        <taxon>Pentapetalae</taxon>
        <taxon>rosids</taxon>
        <taxon>fabids</taxon>
        <taxon>Malpighiales</taxon>
        <taxon>Rhizophoraceae</taxon>
        <taxon>Rhizophora</taxon>
    </lineage>
</organism>
<proteinExistence type="predicted"/>
<protein>
    <submittedName>
        <fullName evidence="1">Uncharacterized protein</fullName>
    </submittedName>
</protein>
<dbReference type="AlphaFoldDB" id="A0A2P2QIG8"/>
<dbReference type="EMBL" id="GGEC01086306">
    <property type="protein sequence ID" value="MBX66790.1"/>
    <property type="molecule type" value="Transcribed_RNA"/>
</dbReference>